<evidence type="ECO:0000313" key="3">
    <source>
        <dbReference type="Proteomes" id="UP000625711"/>
    </source>
</evidence>
<accession>A0A834HR50</accession>
<protein>
    <submittedName>
        <fullName evidence="2">Uncharacterized protein</fullName>
    </submittedName>
</protein>
<comment type="caution">
    <text evidence="2">The sequence shown here is derived from an EMBL/GenBank/DDBJ whole genome shotgun (WGS) entry which is preliminary data.</text>
</comment>
<dbReference type="EMBL" id="JAACXV010017826">
    <property type="protein sequence ID" value="KAF7264276.1"/>
    <property type="molecule type" value="Genomic_DNA"/>
</dbReference>
<evidence type="ECO:0000256" key="1">
    <source>
        <dbReference type="SAM" id="MobiDB-lite"/>
    </source>
</evidence>
<evidence type="ECO:0000313" key="2">
    <source>
        <dbReference type="EMBL" id="KAF7264276.1"/>
    </source>
</evidence>
<name>A0A834HR50_RHYFE</name>
<keyword evidence="3" id="KW-1185">Reference proteome</keyword>
<gene>
    <name evidence="2" type="ORF">GWI33_000404</name>
</gene>
<proteinExistence type="predicted"/>
<sequence>MAAPGYLADNDGCTAATTANRAAAAASAAAAFVRRRFFGLTCRPHLTGKMRAGNIKCSPNRAASVSLRNGLWRIFPERFRGTSKVHTYTRSARRNVGPGGEGGRARTGVEANSNAIIAKTPGSPHPGLGAFHSFLELNSNETEGGGGRGGGGGGGGGWLEATAGAGGERQAWGVVAAASPFCLRSEVVAD</sequence>
<dbReference type="AlphaFoldDB" id="A0A834HR50"/>
<feature type="region of interest" description="Disordered" evidence="1">
    <location>
        <begin position="139"/>
        <end position="160"/>
    </location>
</feature>
<feature type="compositionally biased region" description="Gly residues" evidence="1">
    <location>
        <begin position="143"/>
        <end position="158"/>
    </location>
</feature>
<organism evidence="2 3">
    <name type="scientific">Rhynchophorus ferrugineus</name>
    <name type="common">Red palm weevil</name>
    <name type="synonym">Curculio ferrugineus</name>
    <dbReference type="NCBI Taxonomy" id="354439"/>
    <lineage>
        <taxon>Eukaryota</taxon>
        <taxon>Metazoa</taxon>
        <taxon>Ecdysozoa</taxon>
        <taxon>Arthropoda</taxon>
        <taxon>Hexapoda</taxon>
        <taxon>Insecta</taxon>
        <taxon>Pterygota</taxon>
        <taxon>Neoptera</taxon>
        <taxon>Endopterygota</taxon>
        <taxon>Coleoptera</taxon>
        <taxon>Polyphaga</taxon>
        <taxon>Cucujiformia</taxon>
        <taxon>Curculionidae</taxon>
        <taxon>Dryophthorinae</taxon>
        <taxon>Rhynchophorus</taxon>
    </lineage>
</organism>
<reference evidence="2" key="1">
    <citation type="submission" date="2020-08" db="EMBL/GenBank/DDBJ databases">
        <title>Genome sequencing and assembly of the red palm weevil Rhynchophorus ferrugineus.</title>
        <authorList>
            <person name="Dias G.B."/>
            <person name="Bergman C.M."/>
            <person name="Manee M."/>
        </authorList>
    </citation>
    <scope>NUCLEOTIDE SEQUENCE</scope>
    <source>
        <strain evidence="2">AA-2017</strain>
        <tissue evidence="2">Whole larva</tissue>
    </source>
</reference>
<dbReference type="Proteomes" id="UP000625711">
    <property type="component" value="Unassembled WGS sequence"/>
</dbReference>